<reference evidence="3" key="1">
    <citation type="journal article" date="2019" name="bioRxiv">
        <title>Genomics, evolutionary history and diagnostics of the Alternaria alternata species group including apple and Asian pear pathotypes.</title>
        <authorList>
            <person name="Armitage A.D."/>
            <person name="Cockerton H.M."/>
            <person name="Sreenivasaprasad S."/>
            <person name="Woodhall J.W."/>
            <person name="Lane C.R."/>
            <person name="Harrison R.J."/>
            <person name="Clarkson J.P."/>
        </authorList>
    </citation>
    <scope>NUCLEOTIDE SEQUENCE [LARGE SCALE GENOMIC DNA]</scope>
    <source>
        <strain evidence="3">FERA 1082</strain>
    </source>
</reference>
<evidence type="ECO:0000313" key="2">
    <source>
        <dbReference type="EMBL" id="RYN56653.1"/>
    </source>
</evidence>
<sequence>MANSTSADDDTQLNSTARYSLRKRPECTSTPNRLRQKKRVYRTRDGLVSLRKMPDEFVSM</sequence>
<protein>
    <submittedName>
        <fullName evidence="2">Uncharacterized protein</fullName>
    </submittedName>
</protein>
<feature type="region of interest" description="Disordered" evidence="1">
    <location>
        <begin position="1"/>
        <end position="37"/>
    </location>
</feature>
<name>A0A4Q4MP38_9PLEO</name>
<gene>
    <name evidence="2" type="ORF">AA0114_g2745</name>
</gene>
<dbReference type="EMBL" id="PDXA01000007">
    <property type="protein sequence ID" value="RYN56653.1"/>
    <property type="molecule type" value="Genomic_DNA"/>
</dbReference>
<dbReference type="Proteomes" id="UP000292402">
    <property type="component" value="Unassembled WGS sequence"/>
</dbReference>
<accession>A0A4Q4MP38</accession>
<dbReference type="AlphaFoldDB" id="A0A4Q4MP38"/>
<evidence type="ECO:0000313" key="3">
    <source>
        <dbReference type="Proteomes" id="UP000292402"/>
    </source>
</evidence>
<feature type="compositionally biased region" description="Polar residues" evidence="1">
    <location>
        <begin position="1"/>
        <end position="18"/>
    </location>
</feature>
<proteinExistence type="predicted"/>
<evidence type="ECO:0000256" key="1">
    <source>
        <dbReference type="SAM" id="MobiDB-lite"/>
    </source>
</evidence>
<organism evidence="2 3">
    <name type="scientific">Alternaria tenuissima</name>
    <dbReference type="NCBI Taxonomy" id="119927"/>
    <lineage>
        <taxon>Eukaryota</taxon>
        <taxon>Fungi</taxon>
        <taxon>Dikarya</taxon>
        <taxon>Ascomycota</taxon>
        <taxon>Pezizomycotina</taxon>
        <taxon>Dothideomycetes</taxon>
        <taxon>Pleosporomycetidae</taxon>
        <taxon>Pleosporales</taxon>
        <taxon>Pleosporineae</taxon>
        <taxon>Pleosporaceae</taxon>
        <taxon>Alternaria</taxon>
        <taxon>Alternaria sect. Alternaria</taxon>
        <taxon>Alternaria alternata complex</taxon>
    </lineage>
</organism>
<comment type="caution">
    <text evidence="2">The sequence shown here is derived from an EMBL/GenBank/DDBJ whole genome shotgun (WGS) entry which is preliminary data.</text>
</comment>